<name>A0A560JG16_9PROT</name>
<sequence>MLLLTPLSIVARIQSAEPVEKARATAERELTVTRHLAFRGLPVLRPLEVALAGPHVLDGCVVSFWPYIDHAPLRRQADMIAAARGLRAIHEALMDFGGTLPPYQASVDQCWTVLIGMPRAAFPATTDKEFLTENFLALRHQLEALGTAARVLHGDAHKGNVLVGAHGPVWIDFESVCRGPLEFELATLPRYAHRHVGKADTRLVDLFTDLKSVCVAVWCLADAGRSAEMRDAARYHLQRLRQQ</sequence>
<proteinExistence type="predicted"/>
<dbReference type="Pfam" id="PF01636">
    <property type="entry name" value="APH"/>
    <property type="match status" value="1"/>
</dbReference>
<organism evidence="2 3">
    <name type="scientific">Nitrospirillum amazonense</name>
    <dbReference type="NCBI Taxonomy" id="28077"/>
    <lineage>
        <taxon>Bacteria</taxon>
        <taxon>Pseudomonadati</taxon>
        <taxon>Pseudomonadota</taxon>
        <taxon>Alphaproteobacteria</taxon>
        <taxon>Rhodospirillales</taxon>
        <taxon>Azospirillaceae</taxon>
        <taxon>Nitrospirillum</taxon>
    </lineage>
</organism>
<evidence type="ECO:0000313" key="2">
    <source>
        <dbReference type="EMBL" id="TWB69907.1"/>
    </source>
</evidence>
<dbReference type="SUPFAM" id="SSF56112">
    <property type="entry name" value="Protein kinase-like (PK-like)"/>
    <property type="match status" value="1"/>
</dbReference>
<dbReference type="RefSeq" id="WP_145612643.1">
    <property type="nucleotide sequence ID" value="NZ_VITV01000008.1"/>
</dbReference>
<dbReference type="GO" id="GO:0016740">
    <property type="term" value="F:transferase activity"/>
    <property type="evidence" value="ECO:0007669"/>
    <property type="project" value="UniProtKB-KW"/>
</dbReference>
<accession>A0A560JG16</accession>
<protein>
    <submittedName>
        <fullName evidence="2">Phosphotransferase family enzyme</fullName>
    </submittedName>
</protein>
<dbReference type="EMBL" id="VITV01000008">
    <property type="protein sequence ID" value="TWB69907.1"/>
    <property type="molecule type" value="Genomic_DNA"/>
</dbReference>
<reference evidence="2 3" key="1">
    <citation type="submission" date="2019-06" db="EMBL/GenBank/DDBJ databases">
        <title>Genomic Encyclopedia of Type Strains, Phase IV (KMG-V): Genome sequencing to study the core and pangenomes of soil and plant-associated prokaryotes.</title>
        <authorList>
            <person name="Whitman W."/>
        </authorList>
    </citation>
    <scope>NUCLEOTIDE SEQUENCE [LARGE SCALE GENOMIC DNA]</scope>
    <source>
        <strain evidence="2 3">BR 12005</strain>
    </source>
</reference>
<dbReference type="Gene3D" id="1.10.510.10">
    <property type="entry name" value="Transferase(Phosphotransferase) domain 1"/>
    <property type="match status" value="1"/>
</dbReference>
<evidence type="ECO:0000313" key="3">
    <source>
        <dbReference type="Proteomes" id="UP000320516"/>
    </source>
</evidence>
<dbReference type="AlphaFoldDB" id="A0A560JG16"/>
<dbReference type="InterPro" id="IPR011009">
    <property type="entry name" value="Kinase-like_dom_sf"/>
</dbReference>
<gene>
    <name evidence="2" type="ORF">FBZ87_108198</name>
</gene>
<evidence type="ECO:0000259" key="1">
    <source>
        <dbReference type="Pfam" id="PF01636"/>
    </source>
</evidence>
<dbReference type="InterPro" id="IPR002575">
    <property type="entry name" value="Aminoglycoside_PTrfase"/>
</dbReference>
<comment type="caution">
    <text evidence="2">The sequence shown here is derived from an EMBL/GenBank/DDBJ whole genome shotgun (WGS) entry which is preliminary data.</text>
</comment>
<dbReference type="Proteomes" id="UP000320516">
    <property type="component" value="Unassembled WGS sequence"/>
</dbReference>
<feature type="domain" description="Aminoglycoside phosphotransferase" evidence="1">
    <location>
        <begin position="17"/>
        <end position="191"/>
    </location>
</feature>
<keyword evidence="2" id="KW-0808">Transferase</keyword>